<dbReference type="SUPFAM" id="SSF143968">
    <property type="entry name" value="UbiD C-terminal domain-like"/>
    <property type="match status" value="1"/>
</dbReference>
<evidence type="ECO:0000259" key="13">
    <source>
        <dbReference type="Pfam" id="PF20695"/>
    </source>
</evidence>
<evidence type="ECO:0000256" key="1">
    <source>
        <dbReference type="ARBA" id="ARBA00005092"/>
    </source>
</evidence>
<dbReference type="InterPro" id="IPR002830">
    <property type="entry name" value="UbiD"/>
</dbReference>
<comment type="similarity">
    <text evidence="2">Belongs to the UbiD family.</text>
</comment>
<comment type="function">
    <text evidence="7">Catalyzes the conversion of trans-anhydromevalonate 5-phosphate (tAHMP) into isopentenyl phosphate. Involved in the archaeal mevalonate (MVA) pathway, which provides fundamental precursors for isoprenoid biosynthesis, such as isopentenyl diphosphate (IPP) and dimethylallyl diphosphate (DMAPP).</text>
</comment>
<evidence type="ECO:0000259" key="12">
    <source>
        <dbReference type="Pfam" id="PF01977"/>
    </source>
</evidence>
<evidence type="ECO:0000256" key="7">
    <source>
        <dbReference type="ARBA" id="ARBA00049583"/>
    </source>
</evidence>
<keyword evidence="5" id="KW-0414">Isoprene biosynthesis</keyword>
<dbReference type="InterPro" id="IPR049383">
    <property type="entry name" value="UbiD-like_N"/>
</dbReference>
<dbReference type="Pfam" id="PF01977">
    <property type="entry name" value="UbiD"/>
    <property type="match status" value="1"/>
</dbReference>
<dbReference type="RefSeq" id="WP_149080930.1">
    <property type="nucleotide sequence ID" value="NZ_VTAW01000007.1"/>
</dbReference>
<dbReference type="GO" id="GO:0016831">
    <property type="term" value="F:carboxy-lyase activity"/>
    <property type="evidence" value="ECO:0007669"/>
    <property type="project" value="UniProtKB-KW"/>
</dbReference>
<evidence type="ECO:0000259" key="14">
    <source>
        <dbReference type="Pfam" id="PF20696"/>
    </source>
</evidence>
<dbReference type="Pfam" id="PF20696">
    <property type="entry name" value="UbiD_C"/>
    <property type="match status" value="1"/>
</dbReference>
<gene>
    <name evidence="15" type="ORF">FYC77_07700</name>
</gene>
<feature type="domain" description="3-octaprenyl-4-hydroxybenzoate carboxy-lyase-like C-terminal" evidence="14">
    <location>
        <begin position="302"/>
        <end position="426"/>
    </location>
</feature>
<evidence type="ECO:0000313" key="16">
    <source>
        <dbReference type="Proteomes" id="UP000324104"/>
    </source>
</evidence>
<dbReference type="GO" id="GO:0005737">
    <property type="term" value="C:cytoplasm"/>
    <property type="evidence" value="ECO:0007669"/>
    <property type="project" value="TreeGrafter"/>
</dbReference>
<dbReference type="EC" id="4.1.1.126" evidence="8"/>
<sequence>MAWKSLREWSEDLKDRGDLVVVDEPVSPEYEIAAYVKKSCEEEGPAFRFTNVEGHDMDVHAGFFAAKRRILEALGGETKKEAETNMVEASSDRIEPTLVDDGPVKEVIDTEPNLDEIPIVTHNEKDVGPYITSGVQVANLPHTGTRGQGIYRQLVTGKRELSLWSPEERRVGYAYRVNAEEGEPTEMAIVIGASPSVIFGSIANVGHDIDKYSVAGGLMNESVELVPGETIDVDVPAHAEIVIETLIHGDEKNPEAPFGEYPGVYSEQNENTPRVEVTGIMRREDAIYDTVLTGLPPNEDGMMNWIPRCASVRASAQQAVPNVNQVDVKIGPSGGNGVFQARVAIDKRLDGDPWNVISSVLGGRSQAKYCMVVDDDIDLDEEAEVDWAWETRVQPQRDVYTFPTMTGAPLDPSGPKRQAQKMGIDATIPMDEDSERYEPTRVPGKDDVEW</sequence>
<comment type="pathway">
    <text evidence="1">Isoprenoid biosynthesis; isopentenyl diphosphate biosynthesis via mevalonate pathway.</text>
</comment>
<dbReference type="InterPro" id="IPR048304">
    <property type="entry name" value="UbiD_Rift_dom"/>
</dbReference>
<dbReference type="InterPro" id="IPR049381">
    <property type="entry name" value="UbiD-like_C"/>
</dbReference>
<dbReference type="Proteomes" id="UP000324104">
    <property type="component" value="Unassembled WGS sequence"/>
</dbReference>
<evidence type="ECO:0000256" key="4">
    <source>
        <dbReference type="ARBA" id="ARBA00022793"/>
    </source>
</evidence>
<evidence type="ECO:0000256" key="6">
    <source>
        <dbReference type="ARBA" id="ARBA00049054"/>
    </source>
</evidence>
<feature type="domain" description="3-octaprenyl-4-hydroxybenzoate carboxy-lyase-like Rift-related" evidence="12">
    <location>
        <begin position="100"/>
        <end position="295"/>
    </location>
</feature>
<feature type="region of interest" description="Disordered" evidence="11">
    <location>
        <begin position="406"/>
        <end position="450"/>
    </location>
</feature>
<reference evidence="15 16" key="1">
    <citation type="submission" date="2019-08" db="EMBL/GenBank/DDBJ databases">
        <title>Archaea genome.</title>
        <authorList>
            <person name="Kajale S."/>
            <person name="Shouche Y."/>
            <person name="Deshpande N."/>
            <person name="Sharma A."/>
        </authorList>
    </citation>
    <scope>NUCLEOTIDE SEQUENCE [LARGE SCALE GENOMIC DNA]</scope>
    <source>
        <strain evidence="15 16">ESP3B_9</strain>
    </source>
</reference>
<evidence type="ECO:0000256" key="5">
    <source>
        <dbReference type="ARBA" id="ARBA00023229"/>
    </source>
</evidence>
<evidence type="ECO:0000313" key="15">
    <source>
        <dbReference type="EMBL" id="TYT62643.1"/>
    </source>
</evidence>
<proteinExistence type="inferred from homology"/>
<keyword evidence="3" id="KW-0288">FMN</keyword>
<evidence type="ECO:0000256" key="2">
    <source>
        <dbReference type="ARBA" id="ARBA00010021"/>
    </source>
</evidence>
<keyword evidence="16" id="KW-1185">Reference proteome</keyword>
<comment type="caution">
    <text evidence="15">The sequence shown here is derived from an EMBL/GenBank/DDBJ whole genome shotgun (WGS) entry which is preliminary data.</text>
</comment>
<evidence type="ECO:0000256" key="10">
    <source>
        <dbReference type="ARBA" id="ARBA00049936"/>
    </source>
</evidence>
<dbReference type="PANTHER" id="PTHR30108:SF21">
    <property type="entry name" value="4-HYDROXYBENZOATE DECARBOXYLASE"/>
    <property type="match status" value="1"/>
</dbReference>
<name>A0A5D5ANQ5_9EURY</name>
<keyword evidence="4" id="KW-0456">Lyase</keyword>
<keyword evidence="4" id="KW-0210">Decarboxylase</keyword>
<evidence type="ECO:0000256" key="9">
    <source>
        <dbReference type="ARBA" id="ARBA00049754"/>
    </source>
</evidence>
<feature type="compositionally biased region" description="Basic and acidic residues" evidence="11">
    <location>
        <begin position="436"/>
        <end position="450"/>
    </location>
</feature>
<protein>
    <recommendedName>
        <fullName evidence="9">Anhydromevalonate phosphate decarboxylase</fullName>
        <ecNumber evidence="8">4.1.1.126</ecNumber>
    </recommendedName>
</protein>
<evidence type="ECO:0000256" key="3">
    <source>
        <dbReference type="ARBA" id="ARBA00022643"/>
    </source>
</evidence>
<dbReference type="Pfam" id="PF20695">
    <property type="entry name" value="UbiD_N"/>
    <property type="match status" value="1"/>
</dbReference>
<dbReference type="AlphaFoldDB" id="A0A5D5ANQ5"/>
<evidence type="ECO:0000256" key="11">
    <source>
        <dbReference type="SAM" id="MobiDB-lite"/>
    </source>
</evidence>
<comment type="catalytic activity">
    <reaction evidence="6">
        <text>(2E)-3-methyl-5-phosphooxypent-2-enoate + H(+) = isopentenyl phosphate + CO2</text>
        <dbReference type="Rhea" id="RHEA:78971"/>
        <dbReference type="ChEBI" id="CHEBI:15378"/>
        <dbReference type="ChEBI" id="CHEBI:16526"/>
        <dbReference type="ChEBI" id="CHEBI:65078"/>
        <dbReference type="ChEBI" id="CHEBI:229665"/>
        <dbReference type="EC" id="4.1.1.126"/>
    </reaction>
    <physiologicalReaction direction="left-to-right" evidence="6">
        <dbReference type="Rhea" id="RHEA:78972"/>
    </physiologicalReaction>
</comment>
<feature type="domain" description="3-octaprenyl-4-hydroxybenzoate carboxy-lyase-like N-terminal" evidence="13">
    <location>
        <begin position="11"/>
        <end position="81"/>
    </location>
</feature>
<keyword evidence="3" id="KW-0285">Flavoprotein</keyword>
<evidence type="ECO:0000256" key="8">
    <source>
        <dbReference type="ARBA" id="ARBA00049727"/>
    </source>
</evidence>
<organism evidence="15 16">
    <name type="scientific">Natrialba swarupiae</name>
    <dbReference type="NCBI Taxonomy" id="2448032"/>
    <lineage>
        <taxon>Archaea</taxon>
        <taxon>Methanobacteriati</taxon>
        <taxon>Methanobacteriota</taxon>
        <taxon>Stenosarchaea group</taxon>
        <taxon>Halobacteria</taxon>
        <taxon>Halobacteriales</taxon>
        <taxon>Natrialbaceae</taxon>
        <taxon>Natrialba</taxon>
    </lineage>
</organism>
<dbReference type="EMBL" id="VTAW01000007">
    <property type="protein sequence ID" value="TYT62643.1"/>
    <property type="molecule type" value="Genomic_DNA"/>
</dbReference>
<dbReference type="SUPFAM" id="SSF50475">
    <property type="entry name" value="FMN-binding split barrel"/>
    <property type="match status" value="1"/>
</dbReference>
<accession>A0A5D5ANQ5</accession>
<dbReference type="Gene3D" id="3.40.1670.10">
    <property type="entry name" value="UbiD C-terminal domain-like"/>
    <property type="match status" value="1"/>
</dbReference>
<comment type="cofactor">
    <cofactor evidence="10">
        <name>prenylated FMN</name>
        <dbReference type="ChEBI" id="CHEBI:87746"/>
    </cofactor>
</comment>
<dbReference type="PANTHER" id="PTHR30108">
    <property type="entry name" value="3-OCTAPRENYL-4-HYDROXYBENZOATE CARBOXY-LYASE-RELATED"/>
    <property type="match status" value="1"/>
</dbReference>
<dbReference type="NCBIfam" id="TIGR00148">
    <property type="entry name" value="UbiD family decarboxylase"/>
    <property type="match status" value="1"/>
</dbReference>